<accession>A0A8X7V9C7</accession>
<organism evidence="1 2">
    <name type="scientific">Brassica carinata</name>
    <name type="common">Ethiopian mustard</name>
    <name type="synonym">Abyssinian cabbage</name>
    <dbReference type="NCBI Taxonomy" id="52824"/>
    <lineage>
        <taxon>Eukaryota</taxon>
        <taxon>Viridiplantae</taxon>
        <taxon>Streptophyta</taxon>
        <taxon>Embryophyta</taxon>
        <taxon>Tracheophyta</taxon>
        <taxon>Spermatophyta</taxon>
        <taxon>Magnoliopsida</taxon>
        <taxon>eudicotyledons</taxon>
        <taxon>Gunneridae</taxon>
        <taxon>Pentapetalae</taxon>
        <taxon>rosids</taxon>
        <taxon>malvids</taxon>
        <taxon>Brassicales</taxon>
        <taxon>Brassicaceae</taxon>
        <taxon>Brassiceae</taxon>
        <taxon>Brassica</taxon>
    </lineage>
</organism>
<evidence type="ECO:0000313" key="2">
    <source>
        <dbReference type="Proteomes" id="UP000886595"/>
    </source>
</evidence>
<name>A0A8X7V9C7_BRACI</name>
<sequence>MLWVYCSLDILTPTFARTLVKDQPPKMKLHHDGMPELEHEVIAKNDPVVVKLDNGQNFGSGTSLGYGFDF</sequence>
<protein>
    <submittedName>
        <fullName evidence="1">Uncharacterized protein</fullName>
    </submittedName>
</protein>
<keyword evidence="2" id="KW-1185">Reference proteome</keyword>
<dbReference type="EMBL" id="JAAMPC010000007">
    <property type="protein sequence ID" value="KAG2304716.1"/>
    <property type="molecule type" value="Genomic_DNA"/>
</dbReference>
<gene>
    <name evidence="1" type="ORF">Bca52824_033367</name>
</gene>
<reference evidence="1 2" key="1">
    <citation type="submission" date="2020-02" db="EMBL/GenBank/DDBJ databases">
        <authorList>
            <person name="Ma Q."/>
            <person name="Huang Y."/>
            <person name="Song X."/>
            <person name="Pei D."/>
        </authorList>
    </citation>
    <scope>NUCLEOTIDE SEQUENCE [LARGE SCALE GENOMIC DNA]</scope>
    <source>
        <strain evidence="1">Sxm20200214</strain>
        <tissue evidence="1">Leaf</tissue>
    </source>
</reference>
<evidence type="ECO:0000313" key="1">
    <source>
        <dbReference type="EMBL" id="KAG2304716.1"/>
    </source>
</evidence>
<proteinExistence type="predicted"/>
<dbReference type="Proteomes" id="UP000886595">
    <property type="component" value="Unassembled WGS sequence"/>
</dbReference>
<comment type="caution">
    <text evidence="1">The sequence shown here is derived from an EMBL/GenBank/DDBJ whole genome shotgun (WGS) entry which is preliminary data.</text>
</comment>
<dbReference type="AlphaFoldDB" id="A0A8X7V9C7"/>